<sequence>MVDQKYPNGLIITFLLISLLVSCNNYTNNQLVLEPISSTKKYEEPPPPLPPDSTYPTLNQWLNKIKSPNPSDTTEKIVVFRLAETSSQFYLTMGYFSNRSNDLYELVSKMKNMPIAGHPNIQLQEYQKMSGNQLVDVLKNDIKKAISSTNFLNNNKNIKKIILAGSEIEFFELYP</sequence>
<dbReference type="RefSeq" id="WP_234865995.1">
    <property type="nucleotide sequence ID" value="NZ_JAKEVY010000002.1"/>
</dbReference>
<organism evidence="1 2">
    <name type="scientific">Flavihumibacter fluminis</name>
    <dbReference type="NCBI Taxonomy" id="2909236"/>
    <lineage>
        <taxon>Bacteria</taxon>
        <taxon>Pseudomonadati</taxon>
        <taxon>Bacteroidota</taxon>
        <taxon>Chitinophagia</taxon>
        <taxon>Chitinophagales</taxon>
        <taxon>Chitinophagaceae</taxon>
        <taxon>Flavihumibacter</taxon>
    </lineage>
</organism>
<dbReference type="Proteomes" id="UP001200145">
    <property type="component" value="Unassembled WGS sequence"/>
</dbReference>
<dbReference type="EMBL" id="JAKEVY010000002">
    <property type="protein sequence ID" value="MCF1715045.1"/>
    <property type="molecule type" value="Genomic_DNA"/>
</dbReference>
<gene>
    <name evidence="1" type="ORF">L0U88_10445</name>
</gene>
<protein>
    <submittedName>
        <fullName evidence="1">Uncharacterized protein</fullName>
    </submittedName>
</protein>
<name>A0ABS9BIA5_9BACT</name>
<reference evidence="1 2" key="1">
    <citation type="submission" date="2022-01" db="EMBL/GenBank/DDBJ databases">
        <title>Flavihumibacter sp. nov., isolated from sediment of a river.</title>
        <authorList>
            <person name="Liu H."/>
        </authorList>
    </citation>
    <scope>NUCLEOTIDE SEQUENCE [LARGE SCALE GENOMIC DNA]</scope>
    <source>
        <strain evidence="1 2">RY-1</strain>
    </source>
</reference>
<keyword evidence="2" id="KW-1185">Reference proteome</keyword>
<dbReference type="PROSITE" id="PS51257">
    <property type="entry name" value="PROKAR_LIPOPROTEIN"/>
    <property type="match status" value="1"/>
</dbReference>
<accession>A0ABS9BIA5</accession>
<comment type="caution">
    <text evidence="1">The sequence shown here is derived from an EMBL/GenBank/DDBJ whole genome shotgun (WGS) entry which is preliminary data.</text>
</comment>
<proteinExistence type="predicted"/>
<evidence type="ECO:0000313" key="1">
    <source>
        <dbReference type="EMBL" id="MCF1715045.1"/>
    </source>
</evidence>
<evidence type="ECO:0000313" key="2">
    <source>
        <dbReference type="Proteomes" id="UP001200145"/>
    </source>
</evidence>